<evidence type="ECO:0000259" key="12">
    <source>
        <dbReference type="PROSITE" id="PS50118"/>
    </source>
</evidence>
<feature type="DNA-binding region" description="HMG box" evidence="11">
    <location>
        <begin position="3"/>
        <end position="64"/>
    </location>
</feature>
<proteinExistence type="inferred from homology"/>
<gene>
    <name evidence="13" type="ORF">X777_06565</name>
</gene>
<dbReference type="GO" id="GO:0060964">
    <property type="term" value="P:regulation of miRNA-mediated gene silencing"/>
    <property type="evidence" value="ECO:0007669"/>
    <property type="project" value="InterPro"/>
</dbReference>
<keyword evidence="10" id="KW-0469">Meiosis</keyword>
<evidence type="ECO:0000313" key="14">
    <source>
        <dbReference type="Proteomes" id="UP000053097"/>
    </source>
</evidence>
<dbReference type="GO" id="GO:0005634">
    <property type="term" value="C:nucleus"/>
    <property type="evidence" value="ECO:0007669"/>
    <property type="project" value="UniProtKB-SubCell"/>
</dbReference>
<protein>
    <submittedName>
        <fullName evidence="13">Maelstrom-like protein</fullName>
    </submittedName>
</protein>
<accession>A0A026WCS1</accession>
<keyword evidence="6" id="KW-0221">Differentiation</keyword>
<dbReference type="AlphaFoldDB" id="A0A026WCS1"/>
<feature type="domain" description="HMG box" evidence="12">
    <location>
        <begin position="3"/>
        <end position="64"/>
    </location>
</feature>
<dbReference type="OrthoDB" id="24555at2759"/>
<keyword evidence="9 11" id="KW-0539">Nucleus</keyword>
<comment type="similarity">
    <text evidence="3">Belongs to the maelstrom family.</text>
</comment>
<dbReference type="InterPro" id="IPR009071">
    <property type="entry name" value="HMG_box_dom"/>
</dbReference>
<evidence type="ECO:0000256" key="5">
    <source>
        <dbReference type="ARBA" id="ARBA00022490"/>
    </source>
</evidence>
<organism evidence="13 14">
    <name type="scientific">Ooceraea biroi</name>
    <name type="common">Clonal raider ant</name>
    <name type="synonym">Cerapachys biroi</name>
    <dbReference type="NCBI Taxonomy" id="2015173"/>
    <lineage>
        <taxon>Eukaryota</taxon>
        <taxon>Metazoa</taxon>
        <taxon>Ecdysozoa</taxon>
        <taxon>Arthropoda</taxon>
        <taxon>Hexapoda</taxon>
        <taxon>Insecta</taxon>
        <taxon>Pterygota</taxon>
        <taxon>Neoptera</taxon>
        <taxon>Endopterygota</taxon>
        <taxon>Hymenoptera</taxon>
        <taxon>Apocrita</taxon>
        <taxon>Aculeata</taxon>
        <taxon>Formicoidea</taxon>
        <taxon>Formicidae</taxon>
        <taxon>Dorylinae</taxon>
        <taxon>Ooceraea</taxon>
    </lineage>
</organism>
<evidence type="ECO:0000256" key="8">
    <source>
        <dbReference type="ARBA" id="ARBA00023158"/>
    </source>
</evidence>
<dbReference type="Pfam" id="PF13017">
    <property type="entry name" value="Maelstrom"/>
    <property type="match status" value="1"/>
</dbReference>
<evidence type="ECO:0000256" key="10">
    <source>
        <dbReference type="ARBA" id="ARBA00023254"/>
    </source>
</evidence>
<dbReference type="CDD" id="cd21992">
    <property type="entry name" value="HMG-box_MAEL"/>
    <property type="match status" value="1"/>
</dbReference>
<dbReference type="InterPro" id="IPR036910">
    <property type="entry name" value="HMG_box_dom_sf"/>
</dbReference>
<evidence type="ECO:0000256" key="11">
    <source>
        <dbReference type="PROSITE-ProRule" id="PRU00267"/>
    </source>
</evidence>
<dbReference type="SUPFAM" id="SSF47095">
    <property type="entry name" value="HMG-box"/>
    <property type="match status" value="1"/>
</dbReference>
<evidence type="ECO:0000256" key="1">
    <source>
        <dbReference type="ARBA" id="ARBA00004123"/>
    </source>
</evidence>
<dbReference type="PANTHER" id="PTHR21358:SF4">
    <property type="entry name" value="PROTEIN MAELSTROM HOMOLOG"/>
    <property type="match status" value="1"/>
</dbReference>
<keyword evidence="7 11" id="KW-0238">DNA-binding</keyword>
<dbReference type="PROSITE" id="PS50118">
    <property type="entry name" value="HMG_BOX_2"/>
    <property type="match status" value="1"/>
</dbReference>
<comment type="subcellular location">
    <subcellularLocation>
        <location evidence="2">Cytoplasm</location>
    </subcellularLocation>
    <subcellularLocation>
        <location evidence="1">Nucleus</location>
    </subcellularLocation>
</comment>
<dbReference type="InterPro" id="IPR024970">
    <property type="entry name" value="Maelstrom"/>
</dbReference>
<evidence type="ECO:0000256" key="3">
    <source>
        <dbReference type="ARBA" id="ARBA00007057"/>
    </source>
</evidence>
<keyword evidence="8" id="KW-0943">RNA-mediated gene silencing</keyword>
<dbReference type="InterPro" id="IPR039259">
    <property type="entry name" value="Protein_maelstrom"/>
</dbReference>
<dbReference type="Gene3D" id="1.10.30.10">
    <property type="entry name" value="High mobility group box domain"/>
    <property type="match status" value="1"/>
</dbReference>
<dbReference type="EMBL" id="KK107263">
    <property type="protein sequence ID" value="EZA53862.1"/>
    <property type="molecule type" value="Genomic_DNA"/>
</dbReference>
<dbReference type="OMA" id="KHEIFDH"/>
<dbReference type="GO" id="GO:0043186">
    <property type="term" value="C:P granule"/>
    <property type="evidence" value="ECO:0007669"/>
    <property type="project" value="TreeGrafter"/>
</dbReference>
<sequence>MPKNKYRNAFFFFMLDWKKRAEARGKTFPNGMKDVQADQDCNKEWQNLTKQQKGLYEAMAKKDKVLAQGAPDKKTTLGESIKMLEEKEKEGERSMKEMEENIKITIDMAVNLNILPKIKFCFMHVNWFFATIVDNRVEYFPAEYALGVFSLENGIEDVHQVIVSSKIPLGYRREALETSQSGHQIPVEHEGGETDFTVMYAKLINFLEPRKLVNKFPPIYTLQSDIGPVQSLLAKLCDAAEQDVEQFKIYELETLFIHVAKEAYKARNDRQIKYIPAYAYHVFTRYTYIFETGFECPFHKYVERGSEYCSKSKLHQWAWTMCDEFCLPLGVKMQEGVHCPVKRDVAGLTNALINLNVEDNYQPAPESSTILSMTGVSEQHKWKASSRTYQDEIRRRHQSTPIAVIDYSAMGDTTDVPANESDNESLDKSGNISFDERRRRRNLMHYLNERRVQSSADSYADACASATVEDLIPNDCENFPPIGGRGVSCRANRVTKKAPLGRGSILLSKFMI</sequence>
<dbReference type="GO" id="GO:0007283">
    <property type="term" value="P:spermatogenesis"/>
    <property type="evidence" value="ECO:0007669"/>
    <property type="project" value="TreeGrafter"/>
</dbReference>
<evidence type="ECO:0000256" key="7">
    <source>
        <dbReference type="ARBA" id="ARBA00023125"/>
    </source>
</evidence>
<dbReference type="GO" id="GO:0034587">
    <property type="term" value="P:piRNA processing"/>
    <property type="evidence" value="ECO:0007669"/>
    <property type="project" value="TreeGrafter"/>
</dbReference>
<dbReference type="GO" id="GO:0043565">
    <property type="term" value="F:sequence-specific DNA binding"/>
    <property type="evidence" value="ECO:0007669"/>
    <property type="project" value="TreeGrafter"/>
</dbReference>
<keyword evidence="14" id="KW-1185">Reference proteome</keyword>
<dbReference type="GO" id="GO:0045892">
    <property type="term" value="P:negative regulation of DNA-templated transcription"/>
    <property type="evidence" value="ECO:0007669"/>
    <property type="project" value="TreeGrafter"/>
</dbReference>
<dbReference type="GO" id="GO:0030154">
    <property type="term" value="P:cell differentiation"/>
    <property type="evidence" value="ECO:0007669"/>
    <property type="project" value="UniProtKB-KW"/>
</dbReference>
<dbReference type="Proteomes" id="UP000053097">
    <property type="component" value="Unassembled WGS sequence"/>
</dbReference>
<dbReference type="PANTHER" id="PTHR21358">
    <property type="entry name" value="PROTEIN MAELSTROM HOMOLOG"/>
    <property type="match status" value="1"/>
</dbReference>
<dbReference type="Pfam" id="PF09011">
    <property type="entry name" value="HMG_box_2"/>
    <property type="match status" value="1"/>
</dbReference>
<evidence type="ECO:0000256" key="9">
    <source>
        <dbReference type="ARBA" id="ARBA00023242"/>
    </source>
</evidence>
<name>A0A026WCS1_OOCBI</name>
<evidence type="ECO:0000256" key="2">
    <source>
        <dbReference type="ARBA" id="ARBA00004496"/>
    </source>
</evidence>
<keyword evidence="4" id="KW-0217">Developmental protein</keyword>
<evidence type="ECO:0000256" key="6">
    <source>
        <dbReference type="ARBA" id="ARBA00022782"/>
    </source>
</evidence>
<evidence type="ECO:0000313" key="13">
    <source>
        <dbReference type="EMBL" id="EZA53862.1"/>
    </source>
</evidence>
<dbReference type="GO" id="GO:0007140">
    <property type="term" value="P:male meiotic nuclear division"/>
    <property type="evidence" value="ECO:0007669"/>
    <property type="project" value="TreeGrafter"/>
</dbReference>
<keyword evidence="5" id="KW-0963">Cytoplasm</keyword>
<reference evidence="13 14" key="1">
    <citation type="journal article" date="2014" name="Curr. Biol.">
        <title>The genome of the clonal raider ant Cerapachys biroi.</title>
        <authorList>
            <person name="Oxley P.R."/>
            <person name="Ji L."/>
            <person name="Fetter-Pruneda I."/>
            <person name="McKenzie S.K."/>
            <person name="Li C."/>
            <person name="Hu H."/>
            <person name="Zhang G."/>
            <person name="Kronauer D.J."/>
        </authorList>
    </citation>
    <scope>NUCLEOTIDE SEQUENCE [LARGE SCALE GENOMIC DNA]</scope>
</reference>
<evidence type="ECO:0000256" key="4">
    <source>
        <dbReference type="ARBA" id="ARBA00022473"/>
    </source>
</evidence>